<dbReference type="PANTHER" id="PTHR42643">
    <property type="entry name" value="IONOTROPIC RECEPTOR 20A-RELATED"/>
    <property type="match status" value="1"/>
</dbReference>
<evidence type="ECO:0000256" key="1">
    <source>
        <dbReference type="ARBA" id="ARBA00004651"/>
    </source>
</evidence>
<evidence type="ECO:0000256" key="5">
    <source>
        <dbReference type="ARBA" id="ARBA00023136"/>
    </source>
</evidence>
<accession>A0AAW1U2K7</accession>
<dbReference type="EMBL" id="JARQZJ010000031">
    <property type="protein sequence ID" value="KAK9874400.1"/>
    <property type="molecule type" value="Genomic_DNA"/>
</dbReference>
<evidence type="ECO:0000256" key="2">
    <source>
        <dbReference type="ARBA" id="ARBA00022475"/>
    </source>
</evidence>
<dbReference type="PANTHER" id="PTHR42643:SF30">
    <property type="entry name" value="IONOTROPIC RECEPTOR 40A-RELATED"/>
    <property type="match status" value="1"/>
</dbReference>
<feature type="transmembrane region" description="Helical" evidence="8">
    <location>
        <begin position="326"/>
        <end position="346"/>
    </location>
</feature>
<dbReference type="AlphaFoldDB" id="A0AAW1U2K7"/>
<keyword evidence="10" id="KW-1185">Reference proteome</keyword>
<evidence type="ECO:0000313" key="9">
    <source>
        <dbReference type="EMBL" id="KAK9874400.1"/>
    </source>
</evidence>
<dbReference type="Proteomes" id="UP001431783">
    <property type="component" value="Unassembled WGS sequence"/>
</dbReference>
<dbReference type="SUPFAM" id="SSF53850">
    <property type="entry name" value="Periplasmic binding protein-like II"/>
    <property type="match status" value="1"/>
</dbReference>
<feature type="transmembrane region" description="Helical" evidence="8">
    <location>
        <begin position="263"/>
        <end position="287"/>
    </location>
</feature>
<evidence type="ECO:0000256" key="7">
    <source>
        <dbReference type="ARBA" id="ARBA00023180"/>
    </source>
</evidence>
<dbReference type="InterPro" id="IPR052192">
    <property type="entry name" value="Insect_Ionotropic_Sensory_Rcpt"/>
</dbReference>
<proteinExistence type="predicted"/>
<sequence length="533" mass="62343">MNIVNNFQILQCIGYLLRHVQLEYGAIYTELEFDSYPNIPIVSFDTQQTISEKINTKFDIIVLKYINDFSLETSLKKIGSLSPFNANSKYIIVGTKFSSTAVDILYKRYILNVVFIHEKNLNIFSYYPYKNTLNTRTVDKKLHKIGVCGEIKDLFSRKLPKTWNNFTLHLIFHKNTPYAICNNCCKKGIEIEMFEIIGAALGSKMVFSVEANFSTWRIIREESLYDIYFGNLSPLGEDFIFPYIIDALFWFAPSPKSVARWKYIFLIFSWKVYLCCIVCFFAISLIWTMKTSGNRISDFIHIYYLGFKLFFEQGLNLSKYDGRQKYLILLLLFLTFMMGACFKSRFTYMLFGNNFEKGIETFEDILDSGLNVGATPAMALRMNSSTYRIIEYFRTKTVSCDLTMNCLNRVAYSSDIVVAKPELTFLTVRHLYFDEDGRELLKKIEPSFLMYLITARTPRGHPVYDTINKYCQWMVENGIIMKITEKYVWKMVENTSLNLKKLEIEHIKAPVAMWFIGNFFAILAFLAEKYRMR</sequence>
<protein>
    <submittedName>
        <fullName evidence="9">Uncharacterized protein</fullName>
    </submittedName>
</protein>
<gene>
    <name evidence="9" type="ORF">WA026_002747</name>
</gene>
<dbReference type="GO" id="GO:0005886">
    <property type="term" value="C:plasma membrane"/>
    <property type="evidence" value="ECO:0007669"/>
    <property type="project" value="UniProtKB-SubCell"/>
</dbReference>
<organism evidence="9 10">
    <name type="scientific">Henosepilachna vigintioctopunctata</name>
    <dbReference type="NCBI Taxonomy" id="420089"/>
    <lineage>
        <taxon>Eukaryota</taxon>
        <taxon>Metazoa</taxon>
        <taxon>Ecdysozoa</taxon>
        <taxon>Arthropoda</taxon>
        <taxon>Hexapoda</taxon>
        <taxon>Insecta</taxon>
        <taxon>Pterygota</taxon>
        <taxon>Neoptera</taxon>
        <taxon>Endopterygota</taxon>
        <taxon>Coleoptera</taxon>
        <taxon>Polyphaga</taxon>
        <taxon>Cucujiformia</taxon>
        <taxon>Coccinelloidea</taxon>
        <taxon>Coccinellidae</taxon>
        <taxon>Epilachninae</taxon>
        <taxon>Epilachnini</taxon>
        <taxon>Henosepilachna</taxon>
    </lineage>
</organism>
<keyword evidence="6" id="KW-0675">Receptor</keyword>
<feature type="transmembrane region" description="Helical" evidence="8">
    <location>
        <begin position="507"/>
        <end position="527"/>
    </location>
</feature>
<evidence type="ECO:0000256" key="3">
    <source>
        <dbReference type="ARBA" id="ARBA00022692"/>
    </source>
</evidence>
<evidence type="ECO:0000256" key="8">
    <source>
        <dbReference type="SAM" id="Phobius"/>
    </source>
</evidence>
<keyword evidence="4 8" id="KW-1133">Transmembrane helix</keyword>
<keyword evidence="5 8" id="KW-0472">Membrane</keyword>
<reference evidence="9 10" key="1">
    <citation type="submission" date="2023-03" db="EMBL/GenBank/DDBJ databases">
        <title>Genome insight into feeding habits of ladybird beetles.</title>
        <authorList>
            <person name="Li H.-S."/>
            <person name="Huang Y.-H."/>
            <person name="Pang H."/>
        </authorList>
    </citation>
    <scope>NUCLEOTIDE SEQUENCE [LARGE SCALE GENOMIC DNA]</scope>
    <source>
        <strain evidence="9">SYSU_2023b</strain>
        <tissue evidence="9">Whole body</tissue>
    </source>
</reference>
<comment type="subcellular location">
    <subcellularLocation>
        <location evidence="1">Cell membrane</location>
        <topology evidence="1">Multi-pass membrane protein</topology>
    </subcellularLocation>
</comment>
<keyword evidence="3 8" id="KW-0812">Transmembrane</keyword>
<evidence type="ECO:0000256" key="4">
    <source>
        <dbReference type="ARBA" id="ARBA00022989"/>
    </source>
</evidence>
<keyword evidence="2" id="KW-1003">Cell membrane</keyword>
<evidence type="ECO:0000256" key="6">
    <source>
        <dbReference type="ARBA" id="ARBA00023170"/>
    </source>
</evidence>
<keyword evidence="7" id="KW-0325">Glycoprotein</keyword>
<comment type="caution">
    <text evidence="9">The sequence shown here is derived from an EMBL/GenBank/DDBJ whole genome shotgun (WGS) entry which is preliminary data.</text>
</comment>
<name>A0AAW1U2K7_9CUCU</name>
<evidence type="ECO:0000313" key="10">
    <source>
        <dbReference type="Proteomes" id="UP001431783"/>
    </source>
</evidence>